<sequence>MYKPTILRQLFQSIPEAIGRVISFISGAVTRIFGPTDDDYPKTGVQPFEGDPAKDNKQF</sequence>
<evidence type="ECO:0000313" key="2">
    <source>
        <dbReference type="EMBL" id="MBD2774238.1"/>
    </source>
</evidence>
<gene>
    <name evidence="2" type="ORF">ICL16_19715</name>
</gene>
<protein>
    <recommendedName>
        <fullName evidence="4">Isochorismate synthase</fullName>
    </recommendedName>
</protein>
<dbReference type="EMBL" id="JACXAE010000067">
    <property type="protein sequence ID" value="MBD2774238.1"/>
    <property type="molecule type" value="Genomic_DNA"/>
</dbReference>
<dbReference type="Proteomes" id="UP000629098">
    <property type="component" value="Unassembled WGS sequence"/>
</dbReference>
<proteinExistence type="predicted"/>
<evidence type="ECO:0008006" key="4">
    <source>
        <dbReference type="Google" id="ProtNLM"/>
    </source>
</evidence>
<dbReference type="RefSeq" id="WP_190830986.1">
    <property type="nucleotide sequence ID" value="NZ_CAWPPI010000067.1"/>
</dbReference>
<name>A0A8J6XV27_9CYAN</name>
<keyword evidence="3" id="KW-1185">Reference proteome</keyword>
<reference evidence="2" key="1">
    <citation type="submission" date="2020-09" db="EMBL/GenBank/DDBJ databases">
        <title>Iningainema tapete sp. nov. (Scytonemataceae, Cyanobacteria) from greenhouses in central Florida (USA) produces two types of nodularin with biosynthetic potential for microcystin-LR and anabaenopeptins.</title>
        <authorList>
            <person name="Berthold D.E."/>
            <person name="Lefler F.W."/>
            <person name="Huang I.-S."/>
            <person name="Abdulla H."/>
            <person name="Zimba P.V."/>
            <person name="Laughinghouse H.D. IV."/>
        </authorList>
    </citation>
    <scope>NUCLEOTIDE SEQUENCE</scope>
    <source>
        <strain evidence="2">BLCCT55</strain>
    </source>
</reference>
<evidence type="ECO:0000313" key="3">
    <source>
        <dbReference type="Proteomes" id="UP000629098"/>
    </source>
</evidence>
<comment type="caution">
    <text evidence="2">The sequence shown here is derived from an EMBL/GenBank/DDBJ whole genome shotgun (WGS) entry which is preliminary data.</text>
</comment>
<feature type="region of interest" description="Disordered" evidence="1">
    <location>
        <begin position="35"/>
        <end position="59"/>
    </location>
</feature>
<accession>A0A8J6XV27</accession>
<evidence type="ECO:0000256" key="1">
    <source>
        <dbReference type="SAM" id="MobiDB-lite"/>
    </source>
</evidence>
<dbReference type="AlphaFoldDB" id="A0A8J6XV27"/>
<organism evidence="2 3">
    <name type="scientific">Iningainema tapete BLCC-T55</name>
    <dbReference type="NCBI Taxonomy" id="2748662"/>
    <lineage>
        <taxon>Bacteria</taxon>
        <taxon>Bacillati</taxon>
        <taxon>Cyanobacteriota</taxon>
        <taxon>Cyanophyceae</taxon>
        <taxon>Nostocales</taxon>
        <taxon>Scytonemataceae</taxon>
        <taxon>Iningainema tapete</taxon>
    </lineage>
</organism>